<feature type="signal peptide" evidence="3">
    <location>
        <begin position="1"/>
        <end position="35"/>
    </location>
</feature>
<protein>
    <submittedName>
        <fullName evidence="4">DUF916 domain-containing protein</fullName>
    </submittedName>
</protein>
<keyword evidence="3" id="KW-0732">Signal</keyword>
<gene>
    <name evidence="4" type="ORF">FLP23_05350</name>
</gene>
<dbReference type="Proteomes" id="UP000322159">
    <property type="component" value="Chromosome"/>
</dbReference>
<dbReference type="EMBL" id="CP043504">
    <property type="protein sequence ID" value="QEO10788.1"/>
    <property type="molecule type" value="Genomic_DNA"/>
</dbReference>
<name>A0A5C1YBE6_9MICO</name>
<dbReference type="AlphaFoldDB" id="A0A5C1YBE6"/>
<keyword evidence="5" id="KW-1185">Reference proteome</keyword>
<reference evidence="4 5" key="1">
    <citation type="submission" date="2019-09" db="EMBL/GenBank/DDBJ databases">
        <title>Genome sequencing of strain KACC 19322.</title>
        <authorList>
            <person name="Heo J."/>
            <person name="Kim S.-J."/>
            <person name="Kim J.-S."/>
            <person name="Hong S.-B."/>
            <person name="Kwon S.-W."/>
        </authorList>
    </citation>
    <scope>NUCLEOTIDE SEQUENCE [LARGE SCALE GENOMIC DNA]</scope>
    <source>
        <strain evidence="4 5">KACC 19322</strain>
    </source>
</reference>
<feature type="region of interest" description="Disordered" evidence="1">
    <location>
        <begin position="348"/>
        <end position="367"/>
    </location>
</feature>
<evidence type="ECO:0000256" key="3">
    <source>
        <dbReference type="SAM" id="SignalP"/>
    </source>
</evidence>
<sequence>MLTPTSSARAIRRVLASLALLATALLVLAPGSAYAADGDDEAGVSLRPAEPSGAFDGRTNFRYAVDPGQTVQDYAAVVNTGSEPQDFTIIGTDAFNDENGDFALLPTDDAPELVGRWISFENGENRITVTLQPGEGRLIPFTLALPADATPGDHVGGIVASVFTAQGQVQVDRRVAIRLYARVSGDLQPALTINSLNASYNGDWWNLLSGTVTVEYTVTNPGNVALAANVEGGVKTWFGIPVAKQTSSAIKEILPGNSASYAFELPRIAQLLYLNPYVSIVPFVDSDDVSSYVPAAPTSRDTALFVAPWLVLIGLAVAGLVVALVLRRRRRENARAIEWMEQTEKRVREEALAAPEGMREKETSRGA</sequence>
<feature type="transmembrane region" description="Helical" evidence="2">
    <location>
        <begin position="303"/>
        <end position="326"/>
    </location>
</feature>
<evidence type="ECO:0000313" key="5">
    <source>
        <dbReference type="Proteomes" id="UP000322159"/>
    </source>
</evidence>
<proteinExistence type="predicted"/>
<keyword evidence="2" id="KW-1133">Transmembrane helix</keyword>
<evidence type="ECO:0000256" key="1">
    <source>
        <dbReference type="SAM" id="MobiDB-lite"/>
    </source>
</evidence>
<keyword evidence="2" id="KW-0812">Transmembrane</keyword>
<organism evidence="4 5">
    <name type="scientific">Protaetiibacter larvae</name>
    <dbReference type="NCBI Taxonomy" id="2592654"/>
    <lineage>
        <taxon>Bacteria</taxon>
        <taxon>Bacillati</taxon>
        <taxon>Actinomycetota</taxon>
        <taxon>Actinomycetes</taxon>
        <taxon>Micrococcales</taxon>
        <taxon>Microbacteriaceae</taxon>
        <taxon>Protaetiibacter</taxon>
    </lineage>
</organism>
<accession>A0A5C1YBE6</accession>
<feature type="chain" id="PRO_5022818873" evidence="3">
    <location>
        <begin position="36"/>
        <end position="367"/>
    </location>
</feature>
<keyword evidence="2" id="KW-0472">Membrane</keyword>
<dbReference type="OrthoDB" id="4336304at2"/>
<evidence type="ECO:0000313" key="4">
    <source>
        <dbReference type="EMBL" id="QEO10788.1"/>
    </source>
</evidence>
<dbReference type="KEGG" id="lyk:FLP23_05350"/>
<dbReference type="NCBIfam" id="TIGR01167">
    <property type="entry name" value="LPXTG_anchor"/>
    <property type="match status" value="1"/>
</dbReference>
<evidence type="ECO:0000256" key="2">
    <source>
        <dbReference type="SAM" id="Phobius"/>
    </source>
</evidence>